<dbReference type="Pfam" id="PF05970">
    <property type="entry name" value="PIF1"/>
    <property type="match status" value="1"/>
</dbReference>
<reference evidence="3 4" key="1">
    <citation type="journal article" date="2017" name="Nat. Commun.">
        <title>Genome assembly with in vitro proximity ligation data and whole-genome triplication in lettuce.</title>
        <authorList>
            <person name="Reyes-Chin-Wo S."/>
            <person name="Wang Z."/>
            <person name="Yang X."/>
            <person name="Kozik A."/>
            <person name="Arikit S."/>
            <person name="Song C."/>
            <person name="Xia L."/>
            <person name="Froenicke L."/>
            <person name="Lavelle D.O."/>
            <person name="Truco M.J."/>
            <person name="Xia R."/>
            <person name="Zhu S."/>
            <person name="Xu C."/>
            <person name="Xu H."/>
            <person name="Xu X."/>
            <person name="Cox K."/>
            <person name="Korf I."/>
            <person name="Meyers B.C."/>
            <person name="Michelmore R.W."/>
        </authorList>
    </citation>
    <scope>NUCLEOTIDE SEQUENCE [LARGE SCALE GENOMIC DNA]</scope>
    <source>
        <strain evidence="4">cv. Salinas</strain>
        <tissue evidence="3">Seedlings</tissue>
    </source>
</reference>
<organism evidence="3 4">
    <name type="scientific">Lactuca sativa</name>
    <name type="common">Garden lettuce</name>
    <dbReference type="NCBI Taxonomy" id="4236"/>
    <lineage>
        <taxon>Eukaryota</taxon>
        <taxon>Viridiplantae</taxon>
        <taxon>Streptophyta</taxon>
        <taxon>Embryophyta</taxon>
        <taxon>Tracheophyta</taxon>
        <taxon>Spermatophyta</taxon>
        <taxon>Magnoliopsida</taxon>
        <taxon>eudicotyledons</taxon>
        <taxon>Gunneridae</taxon>
        <taxon>Pentapetalae</taxon>
        <taxon>asterids</taxon>
        <taxon>campanulids</taxon>
        <taxon>Asterales</taxon>
        <taxon>Asteraceae</taxon>
        <taxon>Cichorioideae</taxon>
        <taxon>Cichorieae</taxon>
        <taxon>Lactucinae</taxon>
        <taxon>Lactuca</taxon>
    </lineage>
</organism>
<protein>
    <recommendedName>
        <fullName evidence="1">ATP-dependent DNA helicase</fullName>
        <ecNumber evidence="1">5.6.2.3</ecNumber>
    </recommendedName>
</protein>
<comment type="caution">
    <text evidence="3">The sequence shown here is derived from an EMBL/GenBank/DDBJ whole genome shotgun (WGS) entry which is preliminary data.</text>
</comment>
<evidence type="ECO:0000313" key="3">
    <source>
        <dbReference type="EMBL" id="KAJ0225593.1"/>
    </source>
</evidence>
<proteinExistence type="inferred from homology"/>
<keyword evidence="1" id="KW-0378">Hydrolase</keyword>
<evidence type="ECO:0000256" key="1">
    <source>
        <dbReference type="RuleBase" id="RU363044"/>
    </source>
</evidence>
<dbReference type="AlphaFoldDB" id="A0A9R1WP48"/>
<sequence length="159" mass="18485">MDFVDNNMSSEEHITIALKFLLILKINRCARLQDKLPEIEQWPETSNSPHRSATDSDYKTLMAKRHALEAVDYTIKDITRVRLPFGGNIRVLGDDFRQVLSVVRRETRAHNNALINAIFPSLEINRFKSDYIILRAILSTRHDNVDETNYYLIGRFHGE</sequence>
<dbReference type="GO" id="GO:0000723">
    <property type="term" value="P:telomere maintenance"/>
    <property type="evidence" value="ECO:0007669"/>
    <property type="project" value="InterPro"/>
</dbReference>
<name>A0A9R1WP48_LACSA</name>
<comment type="catalytic activity">
    <reaction evidence="1">
        <text>ATP + H2O = ADP + phosphate + H(+)</text>
        <dbReference type="Rhea" id="RHEA:13065"/>
        <dbReference type="ChEBI" id="CHEBI:15377"/>
        <dbReference type="ChEBI" id="CHEBI:15378"/>
        <dbReference type="ChEBI" id="CHEBI:30616"/>
        <dbReference type="ChEBI" id="CHEBI:43474"/>
        <dbReference type="ChEBI" id="CHEBI:456216"/>
        <dbReference type="EC" id="5.6.2.3"/>
    </reaction>
</comment>
<dbReference type="GO" id="GO:0016787">
    <property type="term" value="F:hydrolase activity"/>
    <property type="evidence" value="ECO:0007669"/>
    <property type="project" value="UniProtKB-KW"/>
</dbReference>
<dbReference type="GO" id="GO:0043139">
    <property type="term" value="F:5'-3' DNA helicase activity"/>
    <property type="evidence" value="ECO:0007669"/>
    <property type="project" value="UniProtKB-EC"/>
</dbReference>
<keyword evidence="4" id="KW-1185">Reference proteome</keyword>
<dbReference type="GO" id="GO:0005524">
    <property type="term" value="F:ATP binding"/>
    <property type="evidence" value="ECO:0007669"/>
    <property type="project" value="UniProtKB-KW"/>
</dbReference>
<keyword evidence="1" id="KW-0227">DNA damage</keyword>
<gene>
    <name evidence="3" type="ORF">LSAT_V11C100003970</name>
</gene>
<keyword evidence="1" id="KW-0233">DNA recombination</keyword>
<dbReference type="GO" id="GO:0006281">
    <property type="term" value="P:DNA repair"/>
    <property type="evidence" value="ECO:0007669"/>
    <property type="project" value="UniProtKB-KW"/>
</dbReference>
<dbReference type="InterPro" id="IPR010285">
    <property type="entry name" value="DNA_helicase_pif1-like_DEAD"/>
</dbReference>
<dbReference type="EMBL" id="NBSK02000001">
    <property type="protein sequence ID" value="KAJ0225593.1"/>
    <property type="molecule type" value="Genomic_DNA"/>
</dbReference>
<dbReference type="PANTHER" id="PTHR10492">
    <property type="match status" value="1"/>
</dbReference>
<keyword evidence="1" id="KW-0347">Helicase</keyword>
<feature type="domain" description="DNA helicase Pif1-like DEAD-box helicase" evidence="2">
    <location>
        <begin position="61"/>
        <end position="113"/>
    </location>
</feature>
<evidence type="ECO:0000259" key="2">
    <source>
        <dbReference type="Pfam" id="PF05970"/>
    </source>
</evidence>
<evidence type="ECO:0000313" key="4">
    <source>
        <dbReference type="Proteomes" id="UP000235145"/>
    </source>
</evidence>
<keyword evidence="1" id="KW-0067">ATP-binding</keyword>
<accession>A0A9R1WP48</accession>
<comment type="similarity">
    <text evidence="1">Belongs to the helicase family.</text>
</comment>
<comment type="cofactor">
    <cofactor evidence="1">
        <name>Mg(2+)</name>
        <dbReference type="ChEBI" id="CHEBI:18420"/>
    </cofactor>
</comment>
<keyword evidence="1" id="KW-0547">Nucleotide-binding</keyword>
<dbReference type="EC" id="5.6.2.3" evidence="1"/>
<dbReference type="Proteomes" id="UP000235145">
    <property type="component" value="Unassembled WGS sequence"/>
</dbReference>
<dbReference type="GO" id="GO:0006310">
    <property type="term" value="P:DNA recombination"/>
    <property type="evidence" value="ECO:0007669"/>
    <property type="project" value="UniProtKB-KW"/>
</dbReference>
<keyword evidence="1" id="KW-0234">DNA repair</keyword>
<dbReference type="PANTHER" id="PTHR10492:SF94">
    <property type="entry name" value="ATP-DEPENDENT DNA HELICASE"/>
    <property type="match status" value="1"/>
</dbReference>